<accession>A0ABQ3A9Z4</accession>
<protein>
    <recommendedName>
        <fullName evidence="4">LigA protein</fullName>
    </recommendedName>
</protein>
<sequence>MEHGDAGRGGARPMVVRVPVEPVEAAVEADALDAVARTGNLVVRGPLFGVAAQEEGDEHVWRVIVAVTLGCPQQARDSLNSLLWFRAKDGAADKAERRALLAAVAMLETEHVDELSAAGTRYRIVRAEEYAAVGALGEMEGPRPTDAEPLVPDWSRGARGPAVDDGLMLDPSAPVTPTQIAERLALRDLCYSGDRFPRDVLADSRRAVTTHPDILLLPPTFTVVEQTANAWAPVNGPHATAHAARRSLDFSLTWAWPRMNGLIPVDGPMDADARSETESAGAGTAGPLAAYARAAAALRAGRVNRLEFQGTVYRIARTRRLLRWGGDGPEGPRPSDANTQEPTRLHPSLDEDGRVVSDD</sequence>
<dbReference type="GeneID" id="96292006"/>
<evidence type="ECO:0000313" key="2">
    <source>
        <dbReference type="EMBL" id="GGY42341.1"/>
    </source>
</evidence>
<name>A0ABQ3A9Z4_9ACTN</name>
<evidence type="ECO:0000256" key="1">
    <source>
        <dbReference type="SAM" id="MobiDB-lite"/>
    </source>
</evidence>
<reference evidence="3" key="1">
    <citation type="journal article" date="2019" name="Int. J. Syst. Evol. Microbiol.">
        <title>The Global Catalogue of Microorganisms (GCM) 10K type strain sequencing project: providing services to taxonomists for standard genome sequencing and annotation.</title>
        <authorList>
            <consortium name="The Broad Institute Genomics Platform"/>
            <consortium name="The Broad Institute Genome Sequencing Center for Infectious Disease"/>
            <person name="Wu L."/>
            <person name="Ma J."/>
        </authorList>
    </citation>
    <scope>NUCLEOTIDE SEQUENCE [LARGE SCALE GENOMIC DNA]</scope>
    <source>
        <strain evidence="3">JCM 4594</strain>
    </source>
</reference>
<dbReference type="Pfam" id="PF19379">
    <property type="entry name" value="DUF5954"/>
    <property type="match status" value="1"/>
</dbReference>
<feature type="region of interest" description="Disordered" evidence="1">
    <location>
        <begin position="323"/>
        <end position="359"/>
    </location>
</feature>
<evidence type="ECO:0008006" key="4">
    <source>
        <dbReference type="Google" id="ProtNLM"/>
    </source>
</evidence>
<keyword evidence="3" id="KW-1185">Reference proteome</keyword>
<proteinExistence type="predicted"/>
<dbReference type="RefSeq" id="WP_190027884.1">
    <property type="nucleotide sequence ID" value="NZ_BMUU01000006.1"/>
</dbReference>
<feature type="compositionally biased region" description="Basic and acidic residues" evidence="1">
    <location>
        <begin position="343"/>
        <end position="359"/>
    </location>
</feature>
<dbReference type="Proteomes" id="UP000600946">
    <property type="component" value="Unassembled WGS sequence"/>
</dbReference>
<dbReference type="EMBL" id="BMUU01000006">
    <property type="protein sequence ID" value="GGY42341.1"/>
    <property type="molecule type" value="Genomic_DNA"/>
</dbReference>
<gene>
    <name evidence="2" type="ORF">GCM10010326_40670</name>
</gene>
<comment type="caution">
    <text evidence="2">The sequence shown here is derived from an EMBL/GenBank/DDBJ whole genome shotgun (WGS) entry which is preliminary data.</text>
</comment>
<organism evidence="2 3">
    <name type="scientific">Streptomyces xanthochromogenes</name>
    <dbReference type="NCBI Taxonomy" id="67384"/>
    <lineage>
        <taxon>Bacteria</taxon>
        <taxon>Bacillati</taxon>
        <taxon>Actinomycetota</taxon>
        <taxon>Actinomycetes</taxon>
        <taxon>Kitasatosporales</taxon>
        <taxon>Streptomycetaceae</taxon>
        <taxon>Streptomyces</taxon>
    </lineage>
</organism>
<dbReference type="InterPro" id="IPR045998">
    <property type="entry name" value="DUF5954"/>
</dbReference>
<evidence type="ECO:0000313" key="3">
    <source>
        <dbReference type="Proteomes" id="UP000600946"/>
    </source>
</evidence>